<organism evidence="2 3">
    <name type="scientific">Mastigocoleus testarum BC008</name>
    <dbReference type="NCBI Taxonomy" id="371196"/>
    <lineage>
        <taxon>Bacteria</taxon>
        <taxon>Bacillati</taxon>
        <taxon>Cyanobacteriota</taxon>
        <taxon>Cyanophyceae</taxon>
        <taxon>Nostocales</taxon>
        <taxon>Hapalosiphonaceae</taxon>
        <taxon>Mastigocoleus</taxon>
    </lineage>
</organism>
<dbReference type="SUPFAM" id="SSF47090">
    <property type="entry name" value="PGBD-like"/>
    <property type="match status" value="2"/>
</dbReference>
<dbReference type="Proteomes" id="UP000053372">
    <property type="component" value="Unassembled WGS sequence"/>
</dbReference>
<comment type="caution">
    <text evidence="2">The sequence shown here is derived from an EMBL/GenBank/DDBJ whole genome shotgun (WGS) entry which is preliminary data.</text>
</comment>
<feature type="domain" description="Peptidoglycan binding-like" evidence="1">
    <location>
        <begin position="119"/>
        <end position="179"/>
    </location>
</feature>
<dbReference type="InterPro" id="IPR036365">
    <property type="entry name" value="PGBD-like_sf"/>
</dbReference>
<dbReference type="InterPro" id="IPR036366">
    <property type="entry name" value="PGBDSf"/>
</dbReference>
<dbReference type="EMBL" id="LMTZ01000087">
    <property type="protein sequence ID" value="KST67428.1"/>
    <property type="molecule type" value="Genomic_DNA"/>
</dbReference>
<evidence type="ECO:0000313" key="3">
    <source>
        <dbReference type="Proteomes" id="UP000053372"/>
    </source>
</evidence>
<sequence length="195" mass="21719">MTEAKTMPLLREGSNGPAVGYLQYLLVSYGIDIGQGGIDGIFDQYTMNAVMKFQEQRNAVPDINPGQLEVNGVVDSRTWNALGNNFCRTCRESANNEDVDPAVVKGYTELPVLKRGDSGEAVKFLQQILLGYEDISRFNDYKFYTEYETGYGEYTAEAVKTFQSYVGIEIDGVVGPLTWINLFLGAYERCNRTVG</sequence>
<dbReference type="AlphaFoldDB" id="A0A0V7ZRW8"/>
<dbReference type="Gene3D" id="1.10.101.10">
    <property type="entry name" value="PGBD-like superfamily/PGBD"/>
    <property type="match status" value="2"/>
</dbReference>
<dbReference type="Pfam" id="PF01471">
    <property type="entry name" value="PG_binding_1"/>
    <property type="match status" value="2"/>
</dbReference>
<reference evidence="2 3" key="1">
    <citation type="journal article" date="2015" name="Genome Announc.">
        <title>Draft Genome of the Euendolithic (true boring) Cyanobacterium Mastigocoleus testarum strain BC008.</title>
        <authorList>
            <person name="Guida B.S."/>
            <person name="Garcia-Pichel F."/>
        </authorList>
    </citation>
    <scope>NUCLEOTIDE SEQUENCE [LARGE SCALE GENOMIC DNA]</scope>
    <source>
        <strain evidence="2 3">BC008</strain>
    </source>
</reference>
<keyword evidence="3" id="KW-1185">Reference proteome</keyword>
<protein>
    <recommendedName>
        <fullName evidence="1">Peptidoglycan binding-like domain-containing protein</fullName>
    </recommendedName>
</protein>
<feature type="domain" description="Peptidoglycan binding-like" evidence="1">
    <location>
        <begin position="15"/>
        <end position="82"/>
    </location>
</feature>
<name>A0A0V7ZRW8_9CYAN</name>
<gene>
    <name evidence="2" type="ORF">BC008_29970</name>
</gene>
<evidence type="ECO:0000259" key="1">
    <source>
        <dbReference type="Pfam" id="PF01471"/>
    </source>
</evidence>
<accession>A0A0V7ZRW8</accession>
<proteinExistence type="predicted"/>
<dbReference type="InterPro" id="IPR002477">
    <property type="entry name" value="Peptidoglycan-bd-like"/>
</dbReference>
<evidence type="ECO:0000313" key="2">
    <source>
        <dbReference type="EMBL" id="KST67428.1"/>
    </source>
</evidence>